<keyword evidence="2" id="KW-1185">Reference proteome</keyword>
<sequence length="25" mass="2939">MKWIFCSAVFFIFSAEGKIAERTKK</sequence>
<evidence type="ECO:0000313" key="1">
    <source>
        <dbReference type="EMBL" id="CAR99973.1"/>
    </source>
</evidence>
<proteinExistence type="predicted"/>
<dbReference type="RefSeq" id="XP_045099534.1">
    <property type="nucleotide sequence ID" value="XM_045239619.1"/>
</dbReference>
<evidence type="ECO:0000313" key="2">
    <source>
        <dbReference type="Proteomes" id="UP000008549"/>
    </source>
</evidence>
<dbReference type="CTD" id="68919144"/>
<dbReference type="Proteomes" id="UP000008549">
    <property type="component" value="Unassembled WGS sequence"/>
</dbReference>
<dbReference type="InParanoid" id="B6IJD9"/>
<dbReference type="HOGENOM" id="CLU_3419577_0_0_1"/>
<name>B6IJD9_CAEBR</name>
<dbReference type="EMBL" id="HE600983">
    <property type="protein sequence ID" value="CAR99973.1"/>
    <property type="molecule type" value="Genomic_DNA"/>
</dbReference>
<dbReference type="GeneID" id="68919144"/>
<organism evidence="1 2">
    <name type="scientific">Caenorhabditis briggsae</name>
    <dbReference type="NCBI Taxonomy" id="6238"/>
    <lineage>
        <taxon>Eukaryota</taxon>
        <taxon>Metazoa</taxon>
        <taxon>Ecdysozoa</taxon>
        <taxon>Nematoda</taxon>
        <taxon>Chromadorea</taxon>
        <taxon>Rhabditida</taxon>
        <taxon>Rhabditina</taxon>
        <taxon>Rhabditomorpha</taxon>
        <taxon>Rhabditoidea</taxon>
        <taxon>Rhabditidae</taxon>
        <taxon>Peloderinae</taxon>
        <taxon>Caenorhabditis</taxon>
    </lineage>
</organism>
<gene>
    <name evidence="1" type="ORF">CBG27694</name>
    <name evidence="1" type="ORF">CBG_27694</name>
</gene>
<reference evidence="1 2" key="1">
    <citation type="journal article" date="2003" name="PLoS Biol.">
        <title>The genome sequence of Caenorhabditis briggsae: a platform for comparative genomics.</title>
        <authorList>
            <person name="Stein L.D."/>
            <person name="Bao Z."/>
            <person name="Blasiar D."/>
            <person name="Blumenthal T."/>
            <person name="Brent M.R."/>
            <person name="Chen N."/>
            <person name="Chinwalla A."/>
            <person name="Clarke L."/>
            <person name="Clee C."/>
            <person name="Coghlan A."/>
            <person name="Coulson A."/>
            <person name="D'Eustachio P."/>
            <person name="Fitch D.H."/>
            <person name="Fulton L.A."/>
            <person name="Fulton R.E."/>
            <person name="Griffiths-Jones S."/>
            <person name="Harris T.W."/>
            <person name="Hillier L.W."/>
            <person name="Kamath R."/>
            <person name="Kuwabara P.E."/>
            <person name="Mardis E.R."/>
            <person name="Marra M.A."/>
            <person name="Miner T.L."/>
            <person name="Minx P."/>
            <person name="Mullikin J.C."/>
            <person name="Plumb R.W."/>
            <person name="Rogers J."/>
            <person name="Schein J.E."/>
            <person name="Sohrmann M."/>
            <person name="Spieth J."/>
            <person name="Stajich J.E."/>
            <person name="Wei C."/>
            <person name="Willey D."/>
            <person name="Wilson R.K."/>
            <person name="Durbin R."/>
            <person name="Waterston R.H."/>
        </authorList>
    </citation>
    <scope>NUCLEOTIDE SEQUENCE [LARGE SCALE GENOMIC DNA]</scope>
    <source>
        <strain evidence="1 2">AF16</strain>
    </source>
</reference>
<dbReference type="KEGG" id="cbr:CBG_27694"/>
<dbReference type="AlphaFoldDB" id="B6IJD9"/>
<reference evidence="1 2" key="2">
    <citation type="journal article" date="2011" name="PLoS Genet.">
        <title>Caenorhabditis briggsae recombinant inbred line genotypes reveal inter-strain incompatibility and the evolution of recombination.</title>
        <authorList>
            <person name="Ross J.A."/>
            <person name="Koboldt D.C."/>
            <person name="Staisch J.E."/>
            <person name="Chamberlin H.M."/>
            <person name="Gupta B.P."/>
            <person name="Miller R.D."/>
            <person name="Baird S.E."/>
            <person name="Haag E.S."/>
        </authorList>
    </citation>
    <scope>NUCLEOTIDE SEQUENCE [LARGE SCALE GENOMIC DNA]</scope>
    <source>
        <strain evidence="1 2">AF16</strain>
    </source>
</reference>
<accession>B6IJD9</accession>
<protein>
    <submittedName>
        <fullName evidence="1">Protein CBG27694</fullName>
    </submittedName>
</protein>